<dbReference type="EMBL" id="AXOL01000060">
    <property type="protein sequence ID" value="ERT49856.1"/>
    <property type="molecule type" value="Genomic_DNA"/>
</dbReference>
<feature type="domain" description="Probable ATP-binding protein BrxC alpha-helical" evidence="3">
    <location>
        <begin position="885"/>
        <end position="1008"/>
    </location>
</feature>
<gene>
    <name evidence="5" type="ORF">O991_02208</name>
</gene>
<protein>
    <recommendedName>
        <fullName evidence="7">BREX system P-loop protein BrxC</fullName>
    </recommendedName>
</protein>
<evidence type="ECO:0000256" key="1">
    <source>
        <dbReference type="SAM" id="Coils"/>
    </source>
</evidence>
<dbReference type="RefSeq" id="WP_002321316.1">
    <property type="nucleotide sequence ID" value="NZ_KI518323.1"/>
</dbReference>
<comment type="caution">
    <text evidence="5">The sequence shown here is derived from an EMBL/GenBank/DDBJ whole genome shotgun (WGS) entry which is preliminary data.</text>
</comment>
<dbReference type="SUPFAM" id="SSF52540">
    <property type="entry name" value="P-loop containing nucleoside triphosphate hydrolases"/>
    <property type="match status" value="1"/>
</dbReference>
<evidence type="ECO:0000313" key="6">
    <source>
        <dbReference type="Proteomes" id="UP000017126"/>
    </source>
</evidence>
<dbReference type="InterPro" id="IPR047679">
    <property type="entry name" value="BREX_BrxC"/>
</dbReference>
<evidence type="ECO:0000313" key="5">
    <source>
        <dbReference type="EMBL" id="ERT49856.1"/>
    </source>
</evidence>
<evidence type="ECO:0000259" key="2">
    <source>
        <dbReference type="Pfam" id="PF25791"/>
    </source>
</evidence>
<accession>A0AAV3L0Y8</accession>
<dbReference type="NCBIfam" id="NF033441">
    <property type="entry name" value="BREX_BrxC"/>
    <property type="match status" value="1"/>
</dbReference>
<evidence type="ECO:0000259" key="4">
    <source>
        <dbReference type="Pfam" id="PF25796"/>
    </source>
</evidence>
<dbReference type="Proteomes" id="UP000017126">
    <property type="component" value="Unassembled WGS sequence"/>
</dbReference>
<organism evidence="5 6">
    <name type="scientific">Enterococcus faecium 10/96A</name>
    <dbReference type="NCBI Taxonomy" id="1391465"/>
    <lineage>
        <taxon>Bacteria</taxon>
        <taxon>Bacillati</taxon>
        <taxon>Bacillota</taxon>
        <taxon>Bacilli</taxon>
        <taxon>Lactobacillales</taxon>
        <taxon>Enterococcaceae</taxon>
        <taxon>Enterococcus</taxon>
    </lineage>
</organism>
<evidence type="ECO:0008006" key="7">
    <source>
        <dbReference type="Google" id="ProtNLM"/>
    </source>
</evidence>
<sequence>MLIKDIFAKPIDRNIQGVIKVGQAKDENVQQELEEYVVTKELQKHFKTIFDAYQRSINTPTDKMGVWIQGFFGSGKSHFLKIISYLLANREINDKKAIDYFKEDGKIKDPLTLATMERCSQINTDVILFNIDSKSDAGGKKDKNGIVNVFLKVFNEMQGLSTIPHLADFERRLIKEEKFDAFKAAFEEINGAKWQEERHEFDWIQDDIKEAALKIDFMSEAAIDNFLEKASGNYLISIDDFANLVKSYLDSKEADHHIAFLVDEVGQYIGGNRELTLQLQTVVEDLGRICEGKAWVLVTSQEAIDHVTNFDNNSDNDFSKIKDRFATTVSLSSANADEVIKERILKKKEFANDSLALQFETVQTELKNKLLFVDSPELKLFQDAENYAEVYPFIPYQFNLLGQILTEIRNHSYQGSNLSSGERSLLAMFKEAAERNKENDTTSLVSLDQFYYSLERWIDTAISRVITQATNNSHIQRPTDIDNFNVNVLRILFMIKYVDQAIKPNVENITSLMIRNINEDRLETKKRVEEALDLLIKENFVRKNLDSYIFQTDEEQEITREIKNQNITDSDLIVELSKRIFDGVLDRNSFAYEKLGMSGGNKFKNRYTFTYAQVLDQRPYKQAGNAEMTVNFISPYSDLAGQEAELALKSSRNLLFVELPSDKEFKDDIAMYARMNLYLTTTYSSVVKNFDAIRSEKSGELQELSASINDQLNELLKSAKFFYNGAEIQLTGSDFKAKFQSALQKMAEEVYHKLNQIDAPKEKEDILYLVKESKNEIIEDPSNEQAVQEIFNFINDQKRNHLTITMKTIRDRFETKQPYGFTELDVEWCIAKLFMSGKIDLLYNNVQISRMDDPNSIVMIIQKRRESEKIKIEPSAVISPKAKKLVDEIGRELFQSRNIVDENNNEHTMENFKKYLKGQLDNLRSYFDLQNTYTYPSAYEYEQIKKYLEVIVQTSDVEDFFYTIKKYRDELFDWAETYDKIKNFHKQNSTQKKIWENAQDKIRLIEKSRRQTSSQEIDQLIHEMKTILKKADPYSDMMKLNELIQEFIEQYNQLLELESQEILNKFTEEKQATFKLLEGKDFKDQFVPIVDQEFQELKAKIEQANTIDDLVFLSLNVAEQYLIFNQRFDNEENRRRQEEQARKQIEAANLIRETEKDEIDSAAKAEEIAIVKPTIQQKTVPMRTLNVHVKTIKSAADIDELTAEINQKLKEQLQENTEITIQF</sequence>
<name>A0AAV3L0Y8_ENTFC</name>
<evidence type="ECO:0000259" key="3">
    <source>
        <dbReference type="Pfam" id="PF25792"/>
    </source>
</evidence>
<feature type="coiled-coil region" evidence="1">
    <location>
        <begin position="1128"/>
        <end position="1158"/>
    </location>
</feature>
<dbReference type="InterPro" id="IPR058037">
    <property type="entry name" value="BREX_BrxC_helical"/>
</dbReference>
<proteinExistence type="predicted"/>
<feature type="domain" description="Probable ATP-binding protein BrxC 4th six-stranded beta-sheet" evidence="4">
    <location>
        <begin position="566"/>
        <end position="745"/>
    </location>
</feature>
<dbReference type="InterPro" id="IPR058036">
    <property type="entry name" value="BREX_BrxC_4th"/>
</dbReference>
<dbReference type="InterPro" id="IPR027417">
    <property type="entry name" value="P-loop_NTPase"/>
</dbReference>
<dbReference type="Pfam" id="PF25791">
    <property type="entry name" value="WHD_BREX_BrxC"/>
    <property type="match status" value="1"/>
</dbReference>
<dbReference type="Pfam" id="PF25796">
    <property type="entry name" value="BREX_BrxC_4th"/>
    <property type="match status" value="1"/>
</dbReference>
<dbReference type="InterPro" id="IPR058038">
    <property type="entry name" value="BREX_BrxC_wHTH"/>
</dbReference>
<dbReference type="Pfam" id="PF25792">
    <property type="entry name" value="BREX_BrxC_helical"/>
    <property type="match status" value="1"/>
</dbReference>
<reference evidence="5 6" key="1">
    <citation type="submission" date="2013-09" db="EMBL/GenBank/DDBJ databases">
        <title>The Genome Sequence of Enterococcus faecium 10/96A.</title>
        <authorList>
            <consortium name="The Broad Institute Genome Sequencing Platform"/>
            <consortium name="The Broad Institute Genome Sequencing Center for Infectious Disease"/>
            <person name="Earl A.M."/>
            <person name="Gilmore M.S."/>
            <person name="Lebreton F."/>
            <person name="Courvalin P."/>
            <person name="Walker B."/>
            <person name="Young S.K."/>
            <person name="Zeng Q."/>
            <person name="Gargeya S."/>
            <person name="Fitzgerald M."/>
            <person name="Haas B."/>
            <person name="Abouelleil A."/>
            <person name="Alvarado L."/>
            <person name="Arachchi H.M."/>
            <person name="Berlin A.M."/>
            <person name="Chapman S.B."/>
            <person name="Dewar J."/>
            <person name="Goldberg J."/>
            <person name="Griggs A."/>
            <person name="Gujja S."/>
            <person name="Hansen M."/>
            <person name="Howarth C."/>
            <person name="Imamovic A."/>
            <person name="Larimer J."/>
            <person name="McCowan C."/>
            <person name="Murphy C."/>
            <person name="Neiman D."/>
            <person name="Pearson M."/>
            <person name="Priest M."/>
            <person name="Roberts A."/>
            <person name="Saif S."/>
            <person name="Shea T."/>
            <person name="Sisk P."/>
            <person name="Sykes S."/>
            <person name="Wortman J."/>
            <person name="Nusbaum C."/>
            <person name="Birren B."/>
        </authorList>
    </citation>
    <scope>NUCLEOTIDE SEQUENCE [LARGE SCALE GENOMIC DNA]</scope>
    <source>
        <strain evidence="5 6">10/96A</strain>
    </source>
</reference>
<feature type="domain" description="Probable ATP-binding protein BrxC winged helix-turn-helix" evidence="2">
    <location>
        <begin position="751"/>
        <end position="873"/>
    </location>
</feature>
<dbReference type="AlphaFoldDB" id="A0AAV3L0Y8"/>
<keyword evidence="1" id="KW-0175">Coiled coil</keyword>